<keyword evidence="2 3" id="KW-0786">Thiamine pyrophosphate</keyword>
<name>A0A1E7JGI4_9ACTN</name>
<evidence type="ECO:0000313" key="9">
    <source>
        <dbReference type="Proteomes" id="UP000176087"/>
    </source>
</evidence>
<reference evidence="8 9" key="1">
    <citation type="journal article" date="2016" name="Front. Microbiol.">
        <title>Comparative Genomics Analysis of Streptomyces Species Reveals Their Adaptation to the Marine Environment and Their Diversity at the Genomic Level.</title>
        <authorList>
            <person name="Tian X."/>
            <person name="Zhang Z."/>
            <person name="Yang T."/>
            <person name="Chen M."/>
            <person name="Li J."/>
            <person name="Chen F."/>
            <person name="Yang J."/>
            <person name="Li W."/>
            <person name="Zhang B."/>
            <person name="Zhang Z."/>
            <person name="Wu J."/>
            <person name="Zhang C."/>
            <person name="Long L."/>
            <person name="Xiao J."/>
        </authorList>
    </citation>
    <scope>NUCLEOTIDE SEQUENCE [LARGE SCALE GENOMIC DNA]</scope>
    <source>
        <strain evidence="8 9">SCSIO 10390</strain>
    </source>
</reference>
<dbReference type="Gene3D" id="3.40.50.970">
    <property type="match status" value="2"/>
</dbReference>
<dbReference type="PANTHER" id="PTHR18968:SF120">
    <property type="entry name" value="ACETOLACTATE SYNTHASE LARGE SUBUNIT"/>
    <property type="match status" value="1"/>
</dbReference>
<dbReference type="InterPro" id="IPR000399">
    <property type="entry name" value="TPP-bd_CS"/>
</dbReference>
<evidence type="ECO:0000256" key="4">
    <source>
        <dbReference type="SAM" id="MobiDB-lite"/>
    </source>
</evidence>
<evidence type="ECO:0000256" key="2">
    <source>
        <dbReference type="ARBA" id="ARBA00023052"/>
    </source>
</evidence>
<feature type="domain" description="Thiamine pyrophosphate enzyme central" evidence="5">
    <location>
        <begin position="199"/>
        <end position="288"/>
    </location>
</feature>
<dbReference type="OrthoDB" id="4494979at2"/>
<feature type="domain" description="Thiamine pyrophosphate enzyme TPP-binding" evidence="6">
    <location>
        <begin position="411"/>
        <end position="552"/>
    </location>
</feature>
<sequence>MTAQAPARTGGRILVDQLAAHGVETVYGVPGESYLDVLDALHDSPVRMVVCRQEGGAAYMAEATGKLTGRPGVCFTTRGPGAANALVALHTAYQDATPMALFVGLVPRGHTGREAFQEFDLRGTFGAHAKLVETAGDAARLPEITARAFAVAAGGRPGPVVVGLPEDVLTDTAEVPDAGPLPVPEGAVSPDQLHELDCLLAQSASPLVLLGGSRWTDAARADVRAWAESWSLPVAVDFRCQDLIPGDCEIFAGNLGYGRSEALARRLASADLLVCVGAAPGDVSTDGYTRLGPHGSGTAAEAEGEPRDGTAAPSPGGARTRRTVHVLPDSPPPGAWHRPDLTLLAAPAAFGRAVAGREPAAPVPWTDVTRADRAAHLDFRRPLHDPEPLDLGAVFATLDARLDADAVITFGAGNYALWAQRFLTYRQGMRQLAPRNGSMGYGVPAGVAAAVTHPGRQVVTFAGDGCFLMNGQELSTAVAEEAAPLIIVVDNGTYGTIRKHQELTYPGRVSGTDLVNPDFSAFARAFGAHGETVTATGEFASALERSLANCRSGRAALISLRPADGRLAPGMTVGLLREQAGGGSGPSADDG</sequence>
<dbReference type="PROSITE" id="PS00187">
    <property type="entry name" value="TPP_ENZYMES"/>
    <property type="match status" value="1"/>
</dbReference>
<dbReference type="FunFam" id="3.40.50.970:FF:000007">
    <property type="entry name" value="Acetolactate synthase"/>
    <property type="match status" value="1"/>
</dbReference>
<dbReference type="GO" id="GO:0003984">
    <property type="term" value="F:acetolactate synthase activity"/>
    <property type="evidence" value="ECO:0007669"/>
    <property type="project" value="TreeGrafter"/>
</dbReference>
<evidence type="ECO:0000259" key="6">
    <source>
        <dbReference type="Pfam" id="PF02775"/>
    </source>
</evidence>
<dbReference type="GO" id="GO:0005948">
    <property type="term" value="C:acetolactate synthase complex"/>
    <property type="evidence" value="ECO:0007669"/>
    <property type="project" value="TreeGrafter"/>
</dbReference>
<dbReference type="CDD" id="cd00568">
    <property type="entry name" value="TPP_enzymes"/>
    <property type="match status" value="1"/>
</dbReference>
<dbReference type="Pfam" id="PF00205">
    <property type="entry name" value="TPP_enzyme_M"/>
    <property type="match status" value="1"/>
</dbReference>
<dbReference type="GO" id="GO:0009097">
    <property type="term" value="P:isoleucine biosynthetic process"/>
    <property type="evidence" value="ECO:0007669"/>
    <property type="project" value="TreeGrafter"/>
</dbReference>
<proteinExistence type="inferred from homology"/>
<dbReference type="InterPro" id="IPR012000">
    <property type="entry name" value="Thiamin_PyroP_enz_cen_dom"/>
</dbReference>
<dbReference type="GO" id="GO:0000287">
    <property type="term" value="F:magnesium ion binding"/>
    <property type="evidence" value="ECO:0007669"/>
    <property type="project" value="InterPro"/>
</dbReference>
<dbReference type="Proteomes" id="UP000176087">
    <property type="component" value="Unassembled WGS sequence"/>
</dbReference>
<dbReference type="GO" id="GO:0009099">
    <property type="term" value="P:L-valine biosynthetic process"/>
    <property type="evidence" value="ECO:0007669"/>
    <property type="project" value="TreeGrafter"/>
</dbReference>
<organism evidence="8 9">
    <name type="scientific">Streptomyces abyssalis</name>
    <dbReference type="NCBI Taxonomy" id="933944"/>
    <lineage>
        <taxon>Bacteria</taxon>
        <taxon>Bacillati</taxon>
        <taxon>Actinomycetota</taxon>
        <taxon>Actinomycetes</taxon>
        <taxon>Kitasatosporales</taxon>
        <taxon>Streptomycetaceae</taxon>
        <taxon>Streptomyces</taxon>
    </lineage>
</organism>
<dbReference type="SUPFAM" id="SSF52518">
    <property type="entry name" value="Thiamin diphosphate-binding fold (THDP-binding)"/>
    <property type="match status" value="2"/>
</dbReference>
<comment type="caution">
    <text evidence="8">The sequence shown here is derived from an EMBL/GenBank/DDBJ whole genome shotgun (WGS) entry which is preliminary data.</text>
</comment>
<dbReference type="PANTHER" id="PTHR18968">
    <property type="entry name" value="THIAMINE PYROPHOSPHATE ENZYMES"/>
    <property type="match status" value="1"/>
</dbReference>
<evidence type="ECO:0000259" key="5">
    <source>
        <dbReference type="Pfam" id="PF00205"/>
    </source>
</evidence>
<accession>A0A1E7JGI4</accession>
<dbReference type="Pfam" id="PF02775">
    <property type="entry name" value="TPP_enzyme_C"/>
    <property type="match status" value="1"/>
</dbReference>
<evidence type="ECO:0000259" key="7">
    <source>
        <dbReference type="Pfam" id="PF02776"/>
    </source>
</evidence>
<dbReference type="GO" id="GO:0030976">
    <property type="term" value="F:thiamine pyrophosphate binding"/>
    <property type="evidence" value="ECO:0007669"/>
    <property type="project" value="InterPro"/>
</dbReference>
<keyword evidence="9" id="KW-1185">Reference proteome</keyword>
<evidence type="ECO:0000313" key="8">
    <source>
        <dbReference type="EMBL" id="OEU85579.1"/>
    </source>
</evidence>
<dbReference type="SUPFAM" id="SSF52467">
    <property type="entry name" value="DHS-like NAD/FAD-binding domain"/>
    <property type="match status" value="1"/>
</dbReference>
<dbReference type="Gene3D" id="3.40.50.1220">
    <property type="entry name" value="TPP-binding domain"/>
    <property type="match status" value="1"/>
</dbReference>
<dbReference type="InterPro" id="IPR011766">
    <property type="entry name" value="TPP_enzyme_TPP-bd"/>
</dbReference>
<dbReference type="EMBL" id="LJGT01000041">
    <property type="protein sequence ID" value="OEU85579.1"/>
    <property type="molecule type" value="Genomic_DNA"/>
</dbReference>
<dbReference type="RefSeq" id="WP_070011027.1">
    <property type="nucleotide sequence ID" value="NZ_LJGS01000039.1"/>
</dbReference>
<dbReference type="STRING" id="933944.AN215_24130"/>
<feature type="region of interest" description="Disordered" evidence="4">
    <location>
        <begin position="285"/>
        <end position="323"/>
    </location>
</feature>
<evidence type="ECO:0000256" key="3">
    <source>
        <dbReference type="RuleBase" id="RU362132"/>
    </source>
</evidence>
<dbReference type="PATRIC" id="fig|933944.5.peg.4535"/>
<evidence type="ECO:0000256" key="1">
    <source>
        <dbReference type="ARBA" id="ARBA00007812"/>
    </source>
</evidence>
<dbReference type="GO" id="GO:0050660">
    <property type="term" value="F:flavin adenine dinucleotide binding"/>
    <property type="evidence" value="ECO:0007669"/>
    <property type="project" value="TreeGrafter"/>
</dbReference>
<dbReference type="InterPro" id="IPR029061">
    <property type="entry name" value="THDP-binding"/>
</dbReference>
<dbReference type="InterPro" id="IPR045229">
    <property type="entry name" value="TPP_enz"/>
</dbReference>
<dbReference type="Pfam" id="PF02776">
    <property type="entry name" value="TPP_enzyme_N"/>
    <property type="match status" value="1"/>
</dbReference>
<gene>
    <name evidence="8" type="ORF">AN215_24130</name>
</gene>
<dbReference type="AlphaFoldDB" id="A0A1E7JGI4"/>
<dbReference type="CDD" id="cd07035">
    <property type="entry name" value="TPP_PYR_POX_like"/>
    <property type="match status" value="1"/>
</dbReference>
<feature type="domain" description="Thiamine pyrophosphate enzyme N-terminal TPP-binding" evidence="7">
    <location>
        <begin position="9"/>
        <end position="120"/>
    </location>
</feature>
<dbReference type="InterPro" id="IPR012001">
    <property type="entry name" value="Thiamin_PyroP_enz_TPP-bd_dom"/>
</dbReference>
<dbReference type="InterPro" id="IPR029035">
    <property type="entry name" value="DHS-like_NAD/FAD-binding_dom"/>
</dbReference>
<comment type="similarity">
    <text evidence="1 3">Belongs to the TPP enzyme family.</text>
</comment>
<protein>
    <submittedName>
        <fullName evidence="8">Thiamine pyrophosphate-binding protein</fullName>
    </submittedName>
</protein>